<evidence type="ECO:0000313" key="1">
    <source>
        <dbReference type="EMBL" id="MBI6181120.1"/>
    </source>
</evidence>
<proteinExistence type="predicted"/>
<sequence>MSETELRHVIALLLEDAECLQQLEPNAGTKARIWIAKNALESGDKAEGRACNSSNITPYLLRLKEVITILEGAPESEEKKGRFLAELKFIESELK</sequence>
<evidence type="ECO:0000313" key="2">
    <source>
        <dbReference type="Proteomes" id="UP000639004"/>
    </source>
</evidence>
<accession>A0ABS0TS02</accession>
<keyword evidence="2" id="KW-1185">Reference proteome</keyword>
<comment type="caution">
    <text evidence="1">The sequence shown here is derived from an EMBL/GenBank/DDBJ whole genome shotgun (WGS) entry which is preliminary data.</text>
</comment>
<dbReference type="EMBL" id="JAEHSL010000007">
    <property type="protein sequence ID" value="MBI6181120.1"/>
    <property type="molecule type" value="Genomic_DNA"/>
</dbReference>
<organism evidence="1 2">
    <name type="scientific">Serratia proteamaculans</name>
    <dbReference type="NCBI Taxonomy" id="28151"/>
    <lineage>
        <taxon>Bacteria</taxon>
        <taxon>Pseudomonadati</taxon>
        <taxon>Pseudomonadota</taxon>
        <taxon>Gammaproteobacteria</taxon>
        <taxon>Enterobacterales</taxon>
        <taxon>Yersiniaceae</taxon>
        <taxon>Serratia</taxon>
    </lineage>
</organism>
<gene>
    <name evidence="1" type="ORF">JEQ07_12020</name>
</gene>
<dbReference type="RefSeq" id="WP_198642317.1">
    <property type="nucleotide sequence ID" value="NZ_JAEHSL010000007.1"/>
</dbReference>
<protein>
    <submittedName>
        <fullName evidence="1">Uncharacterized protein</fullName>
    </submittedName>
</protein>
<name>A0ABS0TS02_SERPR</name>
<dbReference type="Proteomes" id="UP000639004">
    <property type="component" value="Unassembled WGS sequence"/>
</dbReference>
<reference evidence="1 2" key="1">
    <citation type="submission" date="2020-12" db="EMBL/GenBank/DDBJ databases">
        <title>Enhanced detection system for hospital associated transmission using whole genome sequencing surveillance.</title>
        <authorList>
            <person name="Harrison L.H."/>
            <person name="Van Tyne D."/>
            <person name="Marsh J.W."/>
            <person name="Griffith M.P."/>
            <person name="Snyder D.J."/>
            <person name="Cooper V.S."/>
            <person name="Mustapha M."/>
        </authorList>
    </citation>
    <scope>NUCLEOTIDE SEQUENCE [LARGE SCALE GENOMIC DNA]</scope>
    <source>
        <strain evidence="1 2">SER00238</strain>
    </source>
</reference>